<evidence type="ECO:0000256" key="1">
    <source>
        <dbReference type="SAM" id="MobiDB-lite"/>
    </source>
</evidence>
<gene>
    <name evidence="2" type="ORF">LRAMOSA08606</name>
</gene>
<dbReference type="EMBL" id="LK023318">
    <property type="protein sequence ID" value="CDS06078.1"/>
    <property type="molecule type" value="Genomic_DNA"/>
</dbReference>
<feature type="region of interest" description="Disordered" evidence="1">
    <location>
        <begin position="71"/>
        <end position="125"/>
    </location>
</feature>
<sequence>MPSYTDDLARFLATTGPPVQSPMLSSPSRHRQLLSRLRTPGNKRKQVSPTIEATPKHIPLQVYYDPTIPLSVPPKSPLPQTPVEPRRQSCPERTNRHYNIVDERKQEEQVQASDSDNNNITKNPSLSSSLAHIAFPKPPNTIPCPFCAQLRTTTTADQGMQHELSSSQPAPTKRKRRLSCPAAIKYKPQNPPIQNLQQNLSSQEAKALFGLIEQLQSQLVQEQASRKALEQVLVMARRPSTTTTTHMMPFPP</sequence>
<dbReference type="OrthoDB" id="2243375at2759"/>
<reference evidence="2" key="1">
    <citation type="journal article" date="2014" name="Genome Announc.">
        <title>De novo whole-genome sequence and genome annotation of Lichtheimia ramosa.</title>
        <authorList>
            <person name="Linde J."/>
            <person name="Schwartze V."/>
            <person name="Binder U."/>
            <person name="Lass-Florl C."/>
            <person name="Voigt K."/>
            <person name="Horn F."/>
        </authorList>
    </citation>
    <scope>NUCLEOTIDE SEQUENCE</scope>
    <source>
        <strain evidence="2">JMRC FSU:6197</strain>
    </source>
</reference>
<feature type="compositionally biased region" description="Polar residues" evidence="1">
    <location>
        <begin position="109"/>
        <end position="125"/>
    </location>
</feature>
<feature type="compositionally biased region" description="Basic and acidic residues" evidence="1">
    <location>
        <begin position="84"/>
        <end position="108"/>
    </location>
</feature>
<name>A0A077WGA4_9FUNG</name>
<feature type="compositionally biased region" description="Pro residues" evidence="1">
    <location>
        <begin position="71"/>
        <end position="82"/>
    </location>
</feature>
<organism evidence="2">
    <name type="scientific">Lichtheimia ramosa</name>
    <dbReference type="NCBI Taxonomy" id="688394"/>
    <lineage>
        <taxon>Eukaryota</taxon>
        <taxon>Fungi</taxon>
        <taxon>Fungi incertae sedis</taxon>
        <taxon>Mucoromycota</taxon>
        <taxon>Mucoromycotina</taxon>
        <taxon>Mucoromycetes</taxon>
        <taxon>Mucorales</taxon>
        <taxon>Lichtheimiaceae</taxon>
        <taxon>Lichtheimia</taxon>
    </lineage>
</organism>
<protein>
    <submittedName>
        <fullName evidence="2">Uncharacterized protein</fullName>
    </submittedName>
</protein>
<evidence type="ECO:0000313" key="2">
    <source>
        <dbReference type="EMBL" id="CDS06078.1"/>
    </source>
</evidence>
<proteinExistence type="predicted"/>
<dbReference type="AlphaFoldDB" id="A0A077WGA4"/>
<accession>A0A077WGA4</accession>